<name>A0A7W7ZG35_9BACT</name>
<dbReference type="PANTHER" id="PTHR43877">
    <property type="entry name" value="AMINOALKYLPHOSPHONATE N-ACETYLTRANSFERASE-RELATED-RELATED"/>
    <property type="match status" value="1"/>
</dbReference>
<dbReference type="Proteomes" id="UP000540989">
    <property type="component" value="Unassembled WGS sequence"/>
</dbReference>
<dbReference type="AlphaFoldDB" id="A0A7W7ZG35"/>
<keyword evidence="5" id="KW-1185">Reference proteome</keyword>
<dbReference type="SUPFAM" id="SSF55729">
    <property type="entry name" value="Acyl-CoA N-acyltransferases (Nat)"/>
    <property type="match status" value="1"/>
</dbReference>
<reference evidence="4 5" key="1">
    <citation type="submission" date="2020-08" db="EMBL/GenBank/DDBJ databases">
        <title>Genomic Encyclopedia of Type Strains, Phase IV (KMG-V): Genome sequencing to study the core and pangenomes of soil and plant-associated prokaryotes.</title>
        <authorList>
            <person name="Whitman W."/>
        </authorList>
    </citation>
    <scope>NUCLEOTIDE SEQUENCE [LARGE SCALE GENOMIC DNA]</scope>
    <source>
        <strain evidence="4 5">M8UP14</strain>
    </source>
</reference>
<keyword evidence="1 4" id="KW-0808">Transferase</keyword>
<dbReference type="Gene3D" id="3.40.630.30">
    <property type="match status" value="1"/>
</dbReference>
<dbReference type="Pfam" id="PF00583">
    <property type="entry name" value="Acetyltransf_1"/>
    <property type="match status" value="1"/>
</dbReference>
<comment type="caution">
    <text evidence="4">The sequence shown here is derived from an EMBL/GenBank/DDBJ whole genome shotgun (WGS) entry which is preliminary data.</text>
</comment>
<dbReference type="PANTHER" id="PTHR43877:SF2">
    <property type="entry name" value="AMINOALKYLPHOSPHONATE N-ACETYLTRANSFERASE-RELATED"/>
    <property type="match status" value="1"/>
</dbReference>
<keyword evidence="2" id="KW-0012">Acyltransferase</keyword>
<evidence type="ECO:0000313" key="5">
    <source>
        <dbReference type="Proteomes" id="UP000540989"/>
    </source>
</evidence>
<dbReference type="GO" id="GO:0016747">
    <property type="term" value="F:acyltransferase activity, transferring groups other than amino-acyl groups"/>
    <property type="evidence" value="ECO:0007669"/>
    <property type="project" value="InterPro"/>
</dbReference>
<dbReference type="RefSeq" id="WP_184220304.1">
    <property type="nucleotide sequence ID" value="NZ_JACHIP010000005.1"/>
</dbReference>
<dbReference type="EMBL" id="JACHIP010000005">
    <property type="protein sequence ID" value="MBB5059228.1"/>
    <property type="molecule type" value="Genomic_DNA"/>
</dbReference>
<dbReference type="InterPro" id="IPR050832">
    <property type="entry name" value="Bact_Acetyltransf"/>
</dbReference>
<sequence length="176" mass="19330">MRIRLAQTGDVPAIMQIVRAVVPPMRASGNLQWDDVYPNPAVFDQDIALSQLWVAEIDGCLAGVVALTTEQSPEYVQAGWDIEVPAIVVHRLAVDPAFQGRGVAIALMQQAEVVAEEKGIDRVRADTNTHNQVMQRLMPKLGYDLSGEIGLEFRPGLRFFCYEKLLAVGANSSKRA</sequence>
<gene>
    <name evidence="4" type="ORF">HDF16_003951</name>
</gene>
<dbReference type="InterPro" id="IPR000182">
    <property type="entry name" value="GNAT_dom"/>
</dbReference>
<dbReference type="PROSITE" id="PS51186">
    <property type="entry name" value="GNAT"/>
    <property type="match status" value="1"/>
</dbReference>
<feature type="domain" description="N-acetyltransferase" evidence="3">
    <location>
        <begin position="1"/>
        <end position="167"/>
    </location>
</feature>
<protein>
    <submittedName>
        <fullName evidence="4">GNAT superfamily N-acetyltransferase</fullName>
    </submittedName>
</protein>
<evidence type="ECO:0000256" key="2">
    <source>
        <dbReference type="ARBA" id="ARBA00023315"/>
    </source>
</evidence>
<accession>A0A7W7ZG35</accession>
<evidence type="ECO:0000256" key="1">
    <source>
        <dbReference type="ARBA" id="ARBA00022679"/>
    </source>
</evidence>
<dbReference type="InterPro" id="IPR016181">
    <property type="entry name" value="Acyl_CoA_acyltransferase"/>
</dbReference>
<proteinExistence type="predicted"/>
<organism evidence="4 5">
    <name type="scientific">Granulicella aggregans</name>
    <dbReference type="NCBI Taxonomy" id="474949"/>
    <lineage>
        <taxon>Bacteria</taxon>
        <taxon>Pseudomonadati</taxon>
        <taxon>Acidobacteriota</taxon>
        <taxon>Terriglobia</taxon>
        <taxon>Terriglobales</taxon>
        <taxon>Acidobacteriaceae</taxon>
        <taxon>Granulicella</taxon>
    </lineage>
</organism>
<evidence type="ECO:0000313" key="4">
    <source>
        <dbReference type="EMBL" id="MBB5059228.1"/>
    </source>
</evidence>
<evidence type="ECO:0000259" key="3">
    <source>
        <dbReference type="PROSITE" id="PS51186"/>
    </source>
</evidence>
<dbReference type="CDD" id="cd04301">
    <property type="entry name" value="NAT_SF"/>
    <property type="match status" value="1"/>
</dbReference>